<evidence type="ECO:0000256" key="1">
    <source>
        <dbReference type="SAM" id="SignalP"/>
    </source>
</evidence>
<name>A0A344PM87_9RHOB</name>
<evidence type="ECO:0000313" key="3">
    <source>
        <dbReference type="EMBL" id="AXC50492.1"/>
    </source>
</evidence>
<evidence type="ECO:0000313" key="4">
    <source>
        <dbReference type="Proteomes" id="UP000252023"/>
    </source>
</evidence>
<dbReference type="RefSeq" id="WP_114076809.1">
    <property type="nucleotide sequence ID" value="NZ_CP030918.1"/>
</dbReference>
<dbReference type="Proteomes" id="UP000252023">
    <property type="component" value="Chromosome"/>
</dbReference>
<protein>
    <submittedName>
        <fullName evidence="3">DUF1311 domain-containing protein</fullName>
    </submittedName>
</protein>
<feature type="domain" description="Lysozyme inhibitor LprI-like N-terminal" evidence="2">
    <location>
        <begin position="72"/>
        <end position="152"/>
    </location>
</feature>
<dbReference type="OrthoDB" id="7340239at2"/>
<organism evidence="3 4">
    <name type="scientific">Paracoccus suum</name>
    <dbReference type="NCBI Taxonomy" id="2259340"/>
    <lineage>
        <taxon>Bacteria</taxon>
        <taxon>Pseudomonadati</taxon>
        <taxon>Pseudomonadota</taxon>
        <taxon>Alphaproteobacteria</taxon>
        <taxon>Rhodobacterales</taxon>
        <taxon>Paracoccaceae</taxon>
        <taxon>Paracoccus</taxon>
    </lineage>
</organism>
<gene>
    <name evidence="3" type="ORF">DRW48_13105</name>
</gene>
<accession>A0A344PM87</accession>
<feature type="signal peptide" evidence="1">
    <location>
        <begin position="1"/>
        <end position="18"/>
    </location>
</feature>
<keyword evidence="1" id="KW-0732">Signal</keyword>
<proteinExistence type="predicted"/>
<reference evidence="4" key="1">
    <citation type="submission" date="2018-07" db="EMBL/GenBank/DDBJ databases">
        <title>Genome sequencing of Paracoccus sp. SC2-6.</title>
        <authorList>
            <person name="Heo J."/>
            <person name="Kim S.-J."/>
            <person name="Kwon S.-W."/>
        </authorList>
    </citation>
    <scope>NUCLEOTIDE SEQUENCE [LARGE SCALE GENOMIC DNA]</scope>
    <source>
        <strain evidence="4">SC2-6</strain>
    </source>
</reference>
<dbReference type="AlphaFoldDB" id="A0A344PM87"/>
<dbReference type="EMBL" id="CP030918">
    <property type="protein sequence ID" value="AXC50492.1"/>
    <property type="molecule type" value="Genomic_DNA"/>
</dbReference>
<sequence length="160" mass="17107">MRGALAAAALLMARPAFAGDPVGLDPAIHDRCLANAKSEGAVVDCAGQGVTACLAFWKERDPSRDPFIVRDVCTDAEHQLWEASLTTAYDALIASTKVSRPEAVADIREMERAWLAFRDARCKAEVGLFGHGTGGAIAEPECLMHETARQTALLRELGKG</sequence>
<dbReference type="KEGG" id="pars:DRW48_13105"/>
<dbReference type="Pfam" id="PF07007">
    <property type="entry name" value="LprI"/>
    <property type="match status" value="1"/>
</dbReference>
<dbReference type="Gene3D" id="1.20.1270.180">
    <property type="match status" value="1"/>
</dbReference>
<feature type="chain" id="PRO_5016898188" evidence="1">
    <location>
        <begin position="19"/>
        <end position="160"/>
    </location>
</feature>
<evidence type="ECO:0000259" key="2">
    <source>
        <dbReference type="Pfam" id="PF07007"/>
    </source>
</evidence>
<dbReference type="InterPro" id="IPR009739">
    <property type="entry name" value="LprI-like_N"/>
</dbReference>
<keyword evidence="4" id="KW-1185">Reference proteome</keyword>